<dbReference type="PANTHER" id="PTHR19447">
    <property type="entry name" value="OOCYTE-EXPRESSED PROTEIN HOMOLOG-RELATED"/>
    <property type="match status" value="1"/>
</dbReference>
<evidence type="ECO:0000256" key="4">
    <source>
        <dbReference type="ARBA" id="ARBA00022490"/>
    </source>
</evidence>
<dbReference type="GO" id="GO:0005634">
    <property type="term" value="C:nucleus"/>
    <property type="evidence" value="ECO:0007669"/>
    <property type="project" value="UniProtKB-SubCell"/>
</dbReference>
<feature type="domain" description="KH-like RNA-binding" evidence="7">
    <location>
        <begin position="31"/>
        <end position="113"/>
    </location>
</feature>
<name>A0A8C6EHX7_MICMU</name>
<dbReference type="PANTHER" id="PTHR19447:SF15">
    <property type="entry name" value="KH DOMAIN-CONTAINING PROTEIN 3"/>
    <property type="match status" value="1"/>
</dbReference>
<feature type="compositionally biased region" description="Polar residues" evidence="6">
    <location>
        <begin position="185"/>
        <end position="201"/>
    </location>
</feature>
<keyword evidence="5" id="KW-0539">Nucleus</keyword>
<reference evidence="8" key="3">
    <citation type="submission" date="2025-09" db="UniProtKB">
        <authorList>
            <consortium name="Ensembl"/>
        </authorList>
    </citation>
    <scope>IDENTIFICATION</scope>
</reference>
<dbReference type="AlphaFoldDB" id="A0A8C6EHX7"/>
<feature type="region of interest" description="Disordered" evidence="6">
    <location>
        <begin position="115"/>
        <end position="153"/>
    </location>
</feature>
<reference evidence="8" key="1">
    <citation type="submission" date="2016-12" db="EMBL/GenBank/DDBJ databases">
        <title>Mouse lemur reference genome and diversity panel.</title>
        <authorList>
            <person name="Harris R."/>
            <person name="Larsen P."/>
            <person name="Liu Y."/>
            <person name="Hughes D.S."/>
            <person name="Murali S."/>
            <person name="Raveendran M."/>
            <person name="Korchina V."/>
            <person name="Wang M."/>
            <person name="Jhangiani S."/>
            <person name="Bandaranaike D."/>
            <person name="Bellair M."/>
            <person name="Blankenburg K."/>
            <person name="Chao H."/>
            <person name="Dahdouli M."/>
            <person name="Dinh H."/>
            <person name="Doddapaneni H."/>
            <person name="English A."/>
            <person name="Firestine M."/>
            <person name="Gnanaolivu R."/>
            <person name="Gross S."/>
            <person name="Hernandez B."/>
            <person name="Javaid M."/>
            <person name="Jayaseelan J."/>
            <person name="Jones J."/>
            <person name="Khan Z."/>
            <person name="Kovar C."/>
            <person name="Kurapati P."/>
            <person name="Le B."/>
            <person name="Lee S."/>
            <person name="Li M."/>
            <person name="Mathew T."/>
            <person name="Narasimhan A."/>
            <person name="Ngo D."/>
            <person name="Nguyen L."/>
            <person name="Okwuonu G."/>
            <person name="Ongeri F."/>
            <person name="Osuji N."/>
            <person name="Pu L.-L."/>
            <person name="Puazo M."/>
            <person name="Quiroz J."/>
            <person name="Raj R."/>
            <person name="Rajbhandari K."/>
            <person name="Reid J.G."/>
            <person name="Santibanez J."/>
            <person name="Sexton D."/>
            <person name="Skinner E."/>
            <person name="Vee V."/>
            <person name="Weissenberger G."/>
            <person name="Wu Y."/>
            <person name="Xin Y."/>
            <person name="Han Y."/>
            <person name="Campbell C."/>
            <person name="Brown A."/>
            <person name="Sullivan B."/>
            <person name="Shelton J."/>
            <person name="Brown S."/>
            <person name="Dudchenko O."/>
            <person name="Machol I."/>
            <person name="Durand N."/>
            <person name="Shamim M."/>
            <person name="Lieberman A."/>
            <person name="Muzny D.M."/>
            <person name="Richards S."/>
            <person name="Yoder A."/>
            <person name="Worley K.C."/>
            <person name="Rogers J."/>
            <person name="Gibbs R.A."/>
        </authorList>
    </citation>
    <scope>NUCLEOTIDE SEQUENCE [LARGE SCALE GENOMIC DNA]</scope>
</reference>
<evidence type="ECO:0000313" key="9">
    <source>
        <dbReference type="Proteomes" id="UP000694394"/>
    </source>
</evidence>
<dbReference type="GO" id="GO:0106333">
    <property type="term" value="C:subcortical maternal complex"/>
    <property type="evidence" value="ECO:0007669"/>
    <property type="project" value="Ensembl"/>
</dbReference>
<dbReference type="Gene3D" id="3.30.1370.10">
    <property type="entry name" value="K Homology domain, type 1"/>
    <property type="match status" value="1"/>
</dbReference>
<evidence type="ECO:0000313" key="8">
    <source>
        <dbReference type="Ensembl" id="ENSMICP00000043153.1"/>
    </source>
</evidence>
<dbReference type="Ensembl" id="ENSMICT00000069245.1">
    <property type="protein sequence ID" value="ENSMICP00000043153.1"/>
    <property type="gene ID" value="ENSMICG00000045560.1"/>
</dbReference>
<dbReference type="InterPro" id="IPR036612">
    <property type="entry name" value="KH_dom_type_1_sf"/>
</dbReference>
<comment type="subcellular location">
    <subcellularLocation>
        <location evidence="2">Cytoplasm</location>
    </subcellularLocation>
    <subcellularLocation>
        <location evidence="1">Nucleus</location>
    </subcellularLocation>
</comment>
<evidence type="ECO:0000256" key="2">
    <source>
        <dbReference type="ARBA" id="ARBA00004496"/>
    </source>
</evidence>
<dbReference type="GO" id="GO:1905168">
    <property type="term" value="P:positive regulation of double-strand break repair via homologous recombination"/>
    <property type="evidence" value="ECO:0007669"/>
    <property type="project" value="Ensembl"/>
</dbReference>
<dbReference type="GO" id="GO:0005737">
    <property type="term" value="C:cytoplasm"/>
    <property type="evidence" value="ECO:0007669"/>
    <property type="project" value="UniProtKB-SubCell"/>
</dbReference>
<dbReference type="Pfam" id="PF16005">
    <property type="entry name" value="MOEP19"/>
    <property type="match status" value="1"/>
</dbReference>
<evidence type="ECO:0000256" key="5">
    <source>
        <dbReference type="ARBA" id="ARBA00023242"/>
    </source>
</evidence>
<dbReference type="InterPro" id="IPR031952">
    <property type="entry name" value="MOEP19_KH-like"/>
</dbReference>
<gene>
    <name evidence="8" type="primary">KHDC3L</name>
</gene>
<evidence type="ECO:0000256" key="6">
    <source>
        <dbReference type="SAM" id="MobiDB-lite"/>
    </source>
</evidence>
<comment type="similarity">
    <text evidence="3">Belongs to the KHDC1 family.</text>
</comment>
<reference evidence="8" key="2">
    <citation type="submission" date="2025-08" db="UniProtKB">
        <authorList>
            <consortium name="Ensembl"/>
        </authorList>
    </citation>
    <scope>IDENTIFICATION</scope>
</reference>
<dbReference type="CDD" id="cd12795">
    <property type="entry name" value="FILIA_N_like"/>
    <property type="match status" value="1"/>
</dbReference>
<accession>A0A8C6EHX7</accession>
<keyword evidence="4" id="KW-0963">Cytoplasm</keyword>
<proteinExistence type="inferred from homology"/>
<dbReference type="GO" id="GO:0032880">
    <property type="term" value="P:regulation of protein localization"/>
    <property type="evidence" value="ECO:0007669"/>
    <property type="project" value="Ensembl"/>
</dbReference>
<evidence type="ECO:0000256" key="3">
    <source>
        <dbReference type="ARBA" id="ARBA00009081"/>
    </source>
</evidence>
<protein>
    <submittedName>
        <fullName evidence="8">KH domain containing 3 like, subcortical maternal complex member</fullName>
    </submittedName>
</protein>
<dbReference type="InterPro" id="IPR051778">
    <property type="entry name" value="KHDC1"/>
</dbReference>
<dbReference type="Proteomes" id="UP000694394">
    <property type="component" value="Chromosome 6"/>
</dbReference>
<organism evidence="8 9">
    <name type="scientific">Microcebus murinus</name>
    <name type="common">Gray mouse lemur</name>
    <name type="synonym">Lemur murinus</name>
    <dbReference type="NCBI Taxonomy" id="30608"/>
    <lineage>
        <taxon>Eukaryota</taxon>
        <taxon>Metazoa</taxon>
        <taxon>Chordata</taxon>
        <taxon>Craniata</taxon>
        <taxon>Vertebrata</taxon>
        <taxon>Euteleostomi</taxon>
        <taxon>Mammalia</taxon>
        <taxon>Eutheria</taxon>
        <taxon>Euarchontoglires</taxon>
        <taxon>Primates</taxon>
        <taxon>Strepsirrhini</taxon>
        <taxon>Lemuriformes</taxon>
        <taxon>Cheirogaleidae</taxon>
        <taxon>Microcebus</taxon>
    </lineage>
</organism>
<evidence type="ECO:0000259" key="7">
    <source>
        <dbReference type="Pfam" id="PF16005"/>
    </source>
</evidence>
<keyword evidence="9" id="KW-1185">Reference proteome</keyword>
<sequence length="212" mass="24131">MATPKRFPTLVQLQQREGMLFEVLGSLNKIPYWFHHEFLKNPKAVRLESWLVEAIFGPDGEHIPDIECTSHILLHVNRWDPDGEAEILIFGRPYYQKDTAKLVMNLADHHRQLRAQGSKEAPTEETKTQQFPKAVREVRTQQSSEANREAGIQRSLVQVREAGTQWPPVKVREGGTHWTQVGRPGTQQSPEATGEAVTQRSPEAAWDPVTKL</sequence>
<evidence type="ECO:0000256" key="1">
    <source>
        <dbReference type="ARBA" id="ARBA00004123"/>
    </source>
</evidence>
<feature type="region of interest" description="Disordered" evidence="6">
    <location>
        <begin position="169"/>
        <end position="212"/>
    </location>
</feature>
<dbReference type="EMBL" id="ABDC03007874">
    <property type="status" value="NOT_ANNOTATED_CDS"/>
    <property type="molecule type" value="Genomic_DNA"/>
</dbReference>
<dbReference type="GO" id="GO:0003723">
    <property type="term" value="F:RNA binding"/>
    <property type="evidence" value="ECO:0007669"/>
    <property type="project" value="InterPro"/>
</dbReference>
<dbReference type="GeneTree" id="ENSGT00940000162601"/>